<dbReference type="GeneID" id="9184740"/>
<evidence type="ECO:0000313" key="3">
    <source>
        <dbReference type="Proteomes" id="UP000006911"/>
    </source>
</evidence>
<evidence type="ECO:0000313" key="2">
    <source>
        <dbReference type="EMBL" id="CAZ85078.1"/>
    </source>
</evidence>
<keyword evidence="1" id="KW-0812">Transmembrane</keyword>
<accession>D5GKN5</accession>
<dbReference type="RefSeq" id="XP_002840887.1">
    <property type="nucleotide sequence ID" value="XM_002840841.1"/>
</dbReference>
<gene>
    <name evidence="2" type="ORF">GSTUM_00009670001</name>
</gene>
<dbReference type="InParanoid" id="D5GKN5"/>
<reference evidence="2 3" key="1">
    <citation type="journal article" date="2010" name="Nature">
        <title>Perigord black truffle genome uncovers evolutionary origins and mechanisms of symbiosis.</title>
        <authorList>
            <person name="Martin F."/>
            <person name="Kohler A."/>
            <person name="Murat C."/>
            <person name="Balestrini R."/>
            <person name="Coutinho P.M."/>
            <person name="Jaillon O."/>
            <person name="Montanini B."/>
            <person name="Morin E."/>
            <person name="Noel B."/>
            <person name="Percudani R."/>
            <person name="Porcel B."/>
            <person name="Rubini A."/>
            <person name="Amicucci A."/>
            <person name="Amselem J."/>
            <person name="Anthouard V."/>
            <person name="Arcioni S."/>
            <person name="Artiguenave F."/>
            <person name="Aury J.M."/>
            <person name="Ballario P."/>
            <person name="Bolchi A."/>
            <person name="Brenna A."/>
            <person name="Brun A."/>
            <person name="Buee M."/>
            <person name="Cantarel B."/>
            <person name="Chevalier G."/>
            <person name="Couloux A."/>
            <person name="Da Silva C."/>
            <person name="Denoeud F."/>
            <person name="Duplessis S."/>
            <person name="Ghignone S."/>
            <person name="Hilselberger B."/>
            <person name="Iotti M."/>
            <person name="Marcais B."/>
            <person name="Mello A."/>
            <person name="Miranda M."/>
            <person name="Pacioni G."/>
            <person name="Quesneville H."/>
            <person name="Riccioni C."/>
            <person name="Ruotolo R."/>
            <person name="Splivallo R."/>
            <person name="Stocchi V."/>
            <person name="Tisserant E."/>
            <person name="Viscomi A.R."/>
            <person name="Zambonelli A."/>
            <person name="Zampieri E."/>
            <person name="Henrissat B."/>
            <person name="Lebrun M.H."/>
            <person name="Paolocci F."/>
            <person name="Bonfante P."/>
            <person name="Ottonello S."/>
            <person name="Wincker P."/>
        </authorList>
    </citation>
    <scope>NUCLEOTIDE SEQUENCE [LARGE SCALE GENOMIC DNA]</scope>
    <source>
        <strain evidence="2 3">Mel28</strain>
    </source>
</reference>
<organism evidence="2 3">
    <name type="scientific">Tuber melanosporum (strain Mel28)</name>
    <name type="common">Perigord black truffle</name>
    <dbReference type="NCBI Taxonomy" id="656061"/>
    <lineage>
        <taxon>Eukaryota</taxon>
        <taxon>Fungi</taxon>
        <taxon>Dikarya</taxon>
        <taxon>Ascomycota</taxon>
        <taxon>Pezizomycotina</taxon>
        <taxon>Pezizomycetes</taxon>
        <taxon>Pezizales</taxon>
        <taxon>Tuberaceae</taxon>
        <taxon>Tuber</taxon>
    </lineage>
</organism>
<proteinExistence type="predicted"/>
<keyword evidence="1" id="KW-0472">Membrane</keyword>
<evidence type="ECO:0000256" key="1">
    <source>
        <dbReference type="SAM" id="Phobius"/>
    </source>
</evidence>
<keyword evidence="1" id="KW-1133">Transmembrane helix</keyword>
<protein>
    <submittedName>
        <fullName evidence="2">(Perigord truffle) hypothetical protein</fullName>
    </submittedName>
</protein>
<sequence length="84" mass="9618">MAMPRYYVIWRVRQYHVVLCGSLKWWSWLQGGMREKAFSGGRDVPVGGILIRSGCFVIFVSMIFSDICGGGGSLICYHISEYRY</sequence>
<dbReference type="KEGG" id="tml:GSTUM_00009670001"/>
<dbReference type="HOGENOM" id="CLU_2529113_0_0_1"/>
<keyword evidence="3" id="KW-1185">Reference proteome</keyword>
<dbReference type="AlphaFoldDB" id="D5GKN5"/>
<name>D5GKN5_TUBMM</name>
<feature type="transmembrane region" description="Helical" evidence="1">
    <location>
        <begin position="49"/>
        <end position="77"/>
    </location>
</feature>
<dbReference type="EMBL" id="FN430340">
    <property type="protein sequence ID" value="CAZ85078.1"/>
    <property type="molecule type" value="Genomic_DNA"/>
</dbReference>
<dbReference type="Proteomes" id="UP000006911">
    <property type="component" value="Unassembled WGS sequence"/>
</dbReference>